<proteinExistence type="predicted"/>
<dbReference type="Proteomes" id="UP000094776">
    <property type="component" value="Chromosome 1"/>
</dbReference>
<evidence type="ECO:0000313" key="3">
    <source>
        <dbReference type="Proteomes" id="UP000094776"/>
    </source>
</evidence>
<gene>
    <name evidence="2" type="ORF">WT26_07690</name>
</gene>
<organism evidence="2 3">
    <name type="scientific">Burkholderia cepacia</name>
    <name type="common">Pseudomonas cepacia</name>
    <dbReference type="NCBI Taxonomy" id="292"/>
    <lineage>
        <taxon>Bacteria</taxon>
        <taxon>Pseudomonadati</taxon>
        <taxon>Pseudomonadota</taxon>
        <taxon>Betaproteobacteria</taxon>
        <taxon>Burkholderiales</taxon>
        <taxon>Burkholderiaceae</taxon>
        <taxon>Burkholderia</taxon>
        <taxon>Burkholderia cepacia complex</taxon>
    </lineage>
</organism>
<evidence type="ECO:0000313" key="2">
    <source>
        <dbReference type="EMBL" id="AOK15914.1"/>
    </source>
</evidence>
<accession>A0A1B4PPQ1</accession>
<dbReference type="EMBL" id="CP013443">
    <property type="protein sequence ID" value="AOK15914.1"/>
    <property type="molecule type" value="Genomic_DNA"/>
</dbReference>
<evidence type="ECO:0000256" key="1">
    <source>
        <dbReference type="SAM" id="MobiDB-lite"/>
    </source>
</evidence>
<feature type="region of interest" description="Disordered" evidence="1">
    <location>
        <begin position="1"/>
        <end position="27"/>
    </location>
</feature>
<sequence>MPCGQDAELRRERVDGTSGGVASARRTAASIAPRSATMMRCPASWPSGTAFSAADVWFSTQPNAYAASTASALAACAAAAYANAVGSAIGDIAASVARRAASPQSSDAHSCASDQPICSVSRRSSADSRLATNHAFSATSACVSCACQRASWCERNGSSPCASTSVRPLAIQSRAESASWIRFASSAASRPCE</sequence>
<reference evidence="2 3" key="1">
    <citation type="submission" date="2015-12" db="EMBL/GenBank/DDBJ databases">
        <title>Diversity of Burkholderia near neighbor genomes.</title>
        <authorList>
            <person name="Sahl J."/>
            <person name="Wagner D."/>
            <person name="Keim P."/>
        </authorList>
    </citation>
    <scope>NUCLEOTIDE SEQUENCE [LARGE SCALE GENOMIC DNA]</scope>
    <source>
        <strain evidence="2 3">MSMB1184WGS</strain>
    </source>
</reference>
<dbReference type="AlphaFoldDB" id="A0A1B4PPQ1"/>
<protein>
    <submittedName>
        <fullName evidence="2">Uncharacterized protein</fullName>
    </submittedName>
</protein>
<name>A0A1B4PPQ1_BURCE</name>